<gene>
    <name evidence="1" type="ORF">SDC9_191080</name>
</gene>
<name>A0A645HXC0_9ZZZZ</name>
<comment type="caution">
    <text evidence="1">The sequence shown here is derived from an EMBL/GenBank/DDBJ whole genome shotgun (WGS) entry which is preliminary data.</text>
</comment>
<proteinExistence type="predicted"/>
<accession>A0A645HXC0</accession>
<dbReference type="EMBL" id="VSSQ01101966">
    <property type="protein sequence ID" value="MPN43520.1"/>
    <property type="molecule type" value="Genomic_DNA"/>
</dbReference>
<organism evidence="1">
    <name type="scientific">bioreactor metagenome</name>
    <dbReference type="NCBI Taxonomy" id="1076179"/>
    <lineage>
        <taxon>unclassified sequences</taxon>
        <taxon>metagenomes</taxon>
        <taxon>ecological metagenomes</taxon>
    </lineage>
</organism>
<protein>
    <submittedName>
        <fullName evidence="1">Uncharacterized protein</fullName>
    </submittedName>
</protein>
<evidence type="ECO:0000313" key="1">
    <source>
        <dbReference type="EMBL" id="MPN43520.1"/>
    </source>
</evidence>
<dbReference type="AlphaFoldDB" id="A0A645HXC0"/>
<sequence length="61" mass="6417">MCEVFVEHIGAVGRAVKPLIEPELAGELFELIAACVGDVLADAHGVHAELYAAEGVKLLCK</sequence>
<reference evidence="1" key="1">
    <citation type="submission" date="2019-08" db="EMBL/GenBank/DDBJ databases">
        <authorList>
            <person name="Kucharzyk K."/>
            <person name="Murdoch R.W."/>
            <person name="Higgins S."/>
            <person name="Loffler F."/>
        </authorList>
    </citation>
    <scope>NUCLEOTIDE SEQUENCE</scope>
</reference>